<accession>A0A9W6Q7E9</accession>
<feature type="transmembrane region" description="Helical" evidence="2">
    <location>
        <begin position="158"/>
        <end position="183"/>
    </location>
</feature>
<dbReference type="EMBL" id="BSSA01000011">
    <property type="protein sequence ID" value="GLW71377.1"/>
    <property type="molecule type" value="Genomic_DNA"/>
</dbReference>
<keyword evidence="2" id="KW-0812">Transmembrane</keyword>
<keyword evidence="2" id="KW-1133">Transmembrane helix</keyword>
<protein>
    <recommendedName>
        <fullName evidence="5">Integral membrane protein</fullName>
    </recommendedName>
</protein>
<evidence type="ECO:0000313" key="4">
    <source>
        <dbReference type="Proteomes" id="UP001165041"/>
    </source>
</evidence>
<dbReference type="Proteomes" id="UP001165041">
    <property type="component" value="Unassembled WGS sequence"/>
</dbReference>
<dbReference type="RefSeq" id="WP_285737139.1">
    <property type="nucleotide sequence ID" value="NZ_BSSA01000011.1"/>
</dbReference>
<comment type="caution">
    <text evidence="3">The sequence shown here is derived from an EMBL/GenBank/DDBJ whole genome shotgun (WGS) entry which is preliminary data.</text>
</comment>
<organism evidence="3 4">
    <name type="scientific">Kitasatospora phosalacinea</name>
    <dbReference type="NCBI Taxonomy" id="2065"/>
    <lineage>
        <taxon>Bacteria</taxon>
        <taxon>Bacillati</taxon>
        <taxon>Actinomycetota</taxon>
        <taxon>Actinomycetes</taxon>
        <taxon>Kitasatosporales</taxon>
        <taxon>Streptomycetaceae</taxon>
        <taxon>Kitasatospora</taxon>
    </lineage>
</organism>
<keyword evidence="2" id="KW-0472">Membrane</keyword>
<evidence type="ECO:0000256" key="2">
    <source>
        <dbReference type="SAM" id="Phobius"/>
    </source>
</evidence>
<sequence length="222" mass="24138">MSSGEDSGERNPFAPPPPGAPDQPWRPRTPRPPATGQQPDGQQPDGRQPDGQQPDGRQPDGRPDEDLPQPPPWGPRPDPGRQQPAPPKPDPADPTQRATRNALLSGFAALLATLFHQYWLAFPLALLAIWYAVTVLRTPAEPAADPFSPRPVRPQVPAALSALLTGGLALVVSLSVFTVQFVYRDYLDCRNNSITQEAVHTCAKEYDAPSWLSDNLYDGSDD</sequence>
<feature type="region of interest" description="Disordered" evidence="1">
    <location>
        <begin position="1"/>
        <end position="97"/>
    </location>
</feature>
<name>A0A9W6Q7E9_9ACTN</name>
<evidence type="ECO:0008006" key="5">
    <source>
        <dbReference type="Google" id="ProtNLM"/>
    </source>
</evidence>
<dbReference type="AlphaFoldDB" id="A0A9W6Q7E9"/>
<feature type="compositionally biased region" description="Low complexity" evidence="1">
    <location>
        <begin position="34"/>
        <end position="56"/>
    </location>
</feature>
<evidence type="ECO:0000256" key="1">
    <source>
        <dbReference type="SAM" id="MobiDB-lite"/>
    </source>
</evidence>
<reference evidence="3" key="1">
    <citation type="submission" date="2023-02" db="EMBL/GenBank/DDBJ databases">
        <title>Kitasatospora phosalacinea NBRC 14627.</title>
        <authorList>
            <person name="Ichikawa N."/>
            <person name="Sato H."/>
            <person name="Tonouchi N."/>
        </authorList>
    </citation>
    <scope>NUCLEOTIDE SEQUENCE</scope>
    <source>
        <strain evidence="3">NBRC 14627</strain>
    </source>
</reference>
<proteinExistence type="predicted"/>
<evidence type="ECO:0000313" key="3">
    <source>
        <dbReference type="EMBL" id="GLW71377.1"/>
    </source>
</evidence>
<feature type="compositionally biased region" description="Pro residues" evidence="1">
    <location>
        <begin position="68"/>
        <end position="77"/>
    </location>
</feature>
<feature type="transmembrane region" description="Helical" evidence="2">
    <location>
        <begin position="107"/>
        <end position="133"/>
    </location>
</feature>
<gene>
    <name evidence="3" type="ORF">Kpho02_36760</name>
</gene>